<feature type="region of interest" description="Disordered" evidence="1">
    <location>
        <begin position="35"/>
        <end position="61"/>
    </location>
</feature>
<dbReference type="AlphaFoldDB" id="A0A4U6VWC8"/>
<protein>
    <submittedName>
        <fullName evidence="2">Uncharacterized protein</fullName>
    </submittedName>
</protein>
<evidence type="ECO:0000313" key="3">
    <source>
        <dbReference type="Proteomes" id="UP000298652"/>
    </source>
</evidence>
<proteinExistence type="predicted"/>
<gene>
    <name evidence="2" type="ORF">SEVIR_2G158800v2</name>
</gene>
<dbReference type="Proteomes" id="UP000298652">
    <property type="component" value="Chromosome 2"/>
</dbReference>
<dbReference type="EMBL" id="CM016553">
    <property type="protein sequence ID" value="TKW32289.1"/>
    <property type="molecule type" value="Genomic_DNA"/>
</dbReference>
<keyword evidence="3" id="KW-1185">Reference proteome</keyword>
<name>A0A4U6VWC8_SETVI</name>
<reference evidence="2" key="1">
    <citation type="submission" date="2019-03" db="EMBL/GenBank/DDBJ databases">
        <title>WGS assembly of Setaria viridis.</title>
        <authorList>
            <person name="Huang P."/>
            <person name="Jenkins J."/>
            <person name="Grimwood J."/>
            <person name="Barry K."/>
            <person name="Healey A."/>
            <person name="Mamidi S."/>
            <person name="Sreedasyam A."/>
            <person name="Shu S."/>
            <person name="Feldman M."/>
            <person name="Wu J."/>
            <person name="Yu Y."/>
            <person name="Chen C."/>
            <person name="Johnson J."/>
            <person name="Rokhsar D."/>
            <person name="Baxter I."/>
            <person name="Schmutz J."/>
            <person name="Brutnell T."/>
            <person name="Kellogg E."/>
        </authorList>
    </citation>
    <scope>NUCLEOTIDE SEQUENCE [LARGE SCALE GENOMIC DNA]</scope>
</reference>
<dbReference type="Gramene" id="TKW32289">
    <property type="protein sequence ID" value="TKW32289"/>
    <property type="gene ID" value="SEVIR_2G158800v2"/>
</dbReference>
<organism evidence="2 3">
    <name type="scientific">Setaria viridis</name>
    <name type="common">Green bristlegrass</name>
    <name type="synonym">Setaria italica subsp. viridis</name>
    <dbReference type="NCBI Taxonomy" id="4556"/>
    <lineage>
        <taxon>Eukaryota</taxon>
        <taxon>Viridiplantae</taxon>
        <taxon>Streptophyta</taxon>
        <taxon>Embryophyta</taxon>
        <taxon>Tracheophyta</taxon>
        <taxon>Spermatophyta</taxon>
        <taxon>Magnoliopsida</taxon>
        <taxon>Liliopsida</taxon>
        <taxon>Poales</taxon>
        <taxon>Poaceae</taxon>
        <taxon>PACMAD clade</taxon>
        <taxon>Panicoideae</taxon>
        <taxon>Panicodae</taxon>
        <taxon>Paniceae</taxon>
        <taxon>Cenchrinae</taxon>
        <taxon>Setaria</taxon>
    </lineage>
</organism>
<evidence type="ECO:0000313" key="2">
    <source>
        <dbReference type="EMBL" id="TKW32289.1"/>
    </source>
</evidence>
<evidence type="ECO:0000256" key="1">
    <source>
        <dbReference type="SAM" id="MobiDB-lite"/>
    </source>
</evidence>
<accession>A0A4U6VWC8</accession>
<sequence>MYYAIDPEAPEGEYLEFSEGPSEFEEVFELVHCEGNPSENTNFLSEQEAPQESTEEETPKS</sequence>